<dbReference type="Pfam" id="PF07690">
    <property type="entry name" value="MFS_1"/>
    <property type="match status" value="1"/>
</dbReference>
<protein>
    <submittedName>
        <fullName evidence="9">MFS transporter</fullName>
    </submittedName>
</protein>
<dbReference type="SUPFAM" id="SSF103473">
    <property type="entry name" value="MFS general substrate transporter"/>
    <property type="match status" value="1"/>
</dbReference>
<feature type="transmembrane region" description="Helical" evidence="7">
    <location>
        <begin position="306"/>
        <end position="325"/>
    </location>
</feature>
<evidence type="ECO:0000256" key="3">
    <source>
        <dbReference type="ARBA" id="ARBA00022692"/>
    </source>
</evidence>
<reference evidence="9" key="2">
    <citation type="submission" date="2022-09" db="EMBL/GenBank/DDBJ databases">
        <title>Rouxiella aceris sp. nov., isolated from tree sap and emended description of the genus Rhouxiella.</title>
        <authorList>
            <person name="Kim I.S."/>
        </authorList>
    </citation>
    <scope>NUCLEOTIDE SEQUENCE</scope>
    <source>
        <strain evidence="9">SAP-2</strain>
    </source>
</reference>
<feature type="transmembrane region" description="Helical" evidence="7">
    <location>
        <begin position="270"/>
        <end position="294"/>
    </location>
</feature>
<keyword evidence="2" id="KW-1003">Cell membrane</keyword>
<comment type="subcellular location">
    <subcellularLocation>
        <location evidence="1">Cell membrane</location>
        <topology evidence="1">Multi-pass membrane protein</topology>
    </subcellularLocation>
</comment>
<dbReference type="PIRSF" id="PIRSF002808">
    <property type="entry name" value="Hexose_phosphate_transp"/>
    <property type="match status" value="1"/>
</dbReference>
<dbReference type="InterPro" id="IPR036259">
    <property type="entry name" value="MFS_trans_sf"/>
</dbReference>
<dbReference type="CDD" id="cd17319">
    <property type="entry name" value="MFS_ExuT_GudP_like"/>
    <property type="match status" value="1"/>
</dbReference>
<evidence type="ECO:0000313" key="10">
    <source>
        <dbReference type="Proteomes" id="UP000705283"/>
    </source>
</evidence>
<feature type="transmembrane region" description="Helical" evidence="7">
    <location>
        <begin position="394"/>
        <end position="416"/>
    </location>
</feature>
<feature type="transmembrane region" description="Helical" evidence="7">
    <location>
        <begin position="160"/>
        <end position="183"/>
    </location>
</feature>
<evidence type="ECO:0000256" key="1">
    <source>
        <dbReference type="ARBA" id="ARBA00004651"/>
    </source>
</evidence>
<dbReference type="AlphaFoldDB" id="A0AA40X0E8"/>
<keyword evidence="5 7" id="KW-0472">Membrane</keyword>
<evidence type="ECO:0000256" key="6">
    <source>
        <dbReference type="ARBA" id="ARBA00038514"/>
    </source>
</evidence>
<dbReference type="GO" id="GO:0005886">
    <property type="term" value="C:plasma membrane"/>
    <property type="evidence" value="ECO:0007669"/>
    <property type="project" value="UniProtKB-SubCell"/>
</dbReference>
<feature type="transmembrane region" description="Helical" evidence="7">
    <location>
        <begin position="49"/>
        <end position="68"/>
    </location>
</feature>
<dbReference type="GO" id="GO:0022857">
    <property type="term" value="F:transmembrane transporter activity"/>
    <property type="evidence" value="ECO:0007669"/>
    <property type="project" value="InterPro"/>
</dbReference>
<dbReference type="RefSeq" id="WP_194977772.1">
    <property type="nucleotide sequence ID" value="NZ_JADMKS010000003.1"/>
</dbReference>
<accession>A0AA40X0E8</accession>
<dbReference type="InterPro" id="IPR050382">
    <property type="entry name" value="MFS_Na/Anion_cotransporter"/>
</dbReference>
<comment type="similarity">
    <text evidence="6">Belongs to the major facilitator superfamily. Phthalate permease family.</text>
</comment>
<organism evidence="9 10">
    <name type="scientific">Rouxiella silvae</name>
    <dbReference type="NCBI Taxonomy" id="1646373"/>
    <lineage>
        <taxon>Bacteria</taxon>
        <taxon>Pseudomonadati</taxon>
        <taxon>Pseudomonadota</taxon>
        <taxon>Gammaproteobacteria</taxon>
        <taxon>Enterobacterales</taxon>
        <taxon>Yersiniaceae</taxon>
        <taxon>Rouxiella</taxon>
    </lineage>
</organism>
<keyword evidence="4 7" id="KW-1133">Transmembrane helix</keyword>
<feature type="transmembrane region" description="Helical" evidence="7">
    <location>
        <begin position="365"/>
        <end position="388"/>
    </location>
</feature>
<keyword evidence="3 7" id="KW-0812">Transmembrane</keyword>
<dbReference type="InterPro" id="IPR000849">
    <property type="entry name" value="Sugar_P_transporter"/>
</dbReference>
<name>A0AA40X0E8_9GAMM</name>
<dbReference type="PANTHER" id="PTHR11662">
    <property type="entry name" value="SOLUTE CARRIER FAMILY 17"/>
    <property type="match status" value="1"/>
</dbReference>
<evidence type="ECO:0000256" key="2">
    <source>
        <dbReference type="ARBA" id="ARBA00022475"/>
    </source>
</evidence>
<evidence type="ECO:0000256" key="7">
    <source>
        <dbReference type="SAM" id="Phobius"/>
    </source>
</evidence>
<dbReference type="Gene3D" id="1.20.1250.20">
    <property type="entry name" value="MFS general substrate transporter like domains"/>
    <property type="match status" value="2"/>
</dbReference>
<feature type="transmembrane region" description="Helical" evidence="7">
    <location>
        <begin position="331"/>
        <end position="353"/>
    </location>
</feature>
<dbReference type="PANTHER" id="PTHR11662:SF399">
    <property type="entry name" value="FI19708P1-RELATED"/>
    <property type="match status" value="1"/>
</dbReference>
<sequence length="438" mass="47652">MRKSNYRVVIALLLFFAGMLNYLDRAALSVMAPMIKGDLHIDDAQMGVLFSAFFIGYCLFCFIGGWSADKFGPRKVFGFAAAFWSIFCGATALVTGFTHLLIVRVLFGIGEGPMGTTTNKSISNWFPRKEVGRAVGFTNAGQPLGAAIAAPIVGLVGLNFGWRIAFVVIAALGFIWLVAWMLLFTDKPEQHPRVSDAEKALIARDRPATTSTQDKKEEDTYTLWYYVFSKPVLGVAAAFFCFNYIQYFFLSWLPSYLTDFQHLDIKSMSIIGILPWLGATAGFIGGGIVTDILYRRSGNFLFSRKAVIFTGLTIAAGCVLMTAYTKNTAGAVALIIVASIFAYMTPQACWSLLQDIVPAHRIGTAGGFVHLLANLAGILSPSITGLLIQYGGGYQSAFILSSCLALVGVIAMAILVRQNKVNELFGKTPPRKDAITQH</sequence>
<gene>
    <name evidence="9" type="ORF">ITX54_07260</name>
</gene>
<dbReference type="PROSITE" id="PS50850">
    <property type="entry name" value="MFS"/>
    <property type="match status" value="1"/>
</dbReference>
<evidence type="ECO:0000256" key="4">
    <source>
        <dbReference type="ARBA" id="ARBA00022989"/>
    </source>
</evidence>
<dbReference type="EMBL" id="JADMKS010000003">
    <property type="protein sequence ID" value="MBF6636453.1"/>
    <property type="molecule type" value="Genomic_DNA"/>
</dbReference>
<evidence type="ECO:0000313" key="9">
    <source>
        <dbReference type="EMBL" id="MBF6636453.1"/>
    </source>
</evidence>
<reference evidence="9" key="1">
    <citation type="submission" date="2020-11" db="EMBL/GenBank/DDBJ databases">
        <authorList>
            <person name="Lee S.D."/>
        </authorList>
    </citation>
    <scope>NUCLEOTIDE SEQUENCE</scope>
    <source>
        <strain evidence="9">SAP-2</strain>
    </source>
</reference>
<dbReference type="InterPro" id="IPR011701">
    <property type="entry name" value="MFS"/>
</dbReference>
<feature type="transmembrane region" description="Helical" evidence="7">
    <location>
        <begin position="223"/>
        <end position="250"/>
    </location>
</feature>
<dbReference type="Proteomes" id="UP000705283">
    <property type="component" value="Unassembled WGS sequence"/>
</dbReference>
<dbReference type="InterPro" id="IPR020846">
    <property type="entry name" value="MFS_dom"/>
</dbReference>
<proteinExistence type="inferred from homology"/>
<evidence type="ECO:0000256" key="5">
    <source>
        <dbReference type="ARBA" id="ARBA00023136"/>
    </source>
</evidence>
<feature type="domain" description="Major facilitator superfamily (MFS) profile" evidence="8">
    <location>
        <begin position="10"/>
        <end position="420"/>
    </location>
</feature>
<evidence type="ECO:0000259" key="8">
    <source>
        <dbReference type="PROSITE" id="PS50850"/>
    </source>
</evidence>
<comment type="caution">
    <text evidence="9">The sequence shown here is derived from an EMBL/GenBank/DDBJ whole genome shotgun (WGS) entry which is preliminary data.</text>
</comment>
<feature type="transmembrane region" description="Helical" evidence="7">
    <location>
        <begin position="80"/>
        <end position="107"/>
    </location>
</feature>